<name>A0A9R1CD12_9BACT</name>
<accession>A0A9R1CD12</accession>
<feature type="domain" description="Cleaved adhesin" evidence="1">
    <location>
        <begin position="636"/>
        <end position="747"/>
    </location>
</feature>
<dbReference type="Gene3D" id="2.60.120.200">
    <property type="match status" value="3"/>
</dbReference>
<dbReference type="InterPro" id="IPR011628">
    <property type="entry name" value="Cleaved_adhesin"/>
</dbReference>
<comment type="caution">
    <text evidence="2">The sequence shown here is derived from an EMBL/GenBank/DDBJ whole genome shotgun (WGS) entry which is preliminary data.</text>
</comment>
<gene>
    <name evidence="2" type="ORF">PRLR5076_31300</name>
</gene>
<sequence length="859" mass="92910">MAQVSLPYSQAFDNEQAFKTFTVIDGNGDGTTWAYDDLNYQAACNRNSSASADDWLVSPKFHFVKGVKYELKFSAKTVQDGTTEHFLVKLGTSATDTTSFSQTLIGDGSADNSYSAKNYSASFTVAEDGDYYLGFHYLTPRQTYSSGLGIDDINLTGSVEETKSSPKAVSGVTLKYDYSGGLTTLKWKAPTQFEDGTDISSPLTYAVRRVGSTDYLVNGYQGTTFHEQVTLRDMPASSVKFGQALLRYAITATCDSMTSAVAYSPFKVVGTPDELPYSETFSDGTIHHFWGESHTGHGRWGEMAVSNKYTHDSDGGVFNFTAAANDESSLGFSGLISLKGASNPVLSFWYEYMNSNEDEADTLEVQVSKNGGEFTTLTQVDVNSEDNLRSWQHAEVSLADYVGSDFIQVGFLIKSHTGTTCIYLDDVDIYNQVGKDLAVTDVSHPGRLRTDESRKSVVKVENVGADAVAGSSYTVAVKANGRTIGQAEGRDLAGGSSVEIEIPVTAPVVLNSDSVDYYAEVDFDGDENLTNNSSDTIRMAVALPSLPRPNNFVAVAATDGIQLNWQQPDAPRATSTAVTDSFESAPDFTISDWGDWTLFDGSKVGVYGVSSCDFPNNGAPQAFTVFNPTAAGASDSWKAHTGNKELVSFSAVGLRSDHWLISPTLSGEAQTLKFYARAYSKSYEEDFEVLTSTSSVDTSDFQSLASAQIKKDNAWKEYSYDLPAGTRYFAVRVTSEDAFALLFDDFTFVPDSTGAQNVVLTGYNVYRDGENIAALPSTTVNFTDASAGAGKHIYNVSAVYDKGESVLSDSQTADIADGITVVNTEKADNGQIYDLQGRCVRNVNVPGVYIRNGKKFVVK</sequence>
<dbReference type="InterPro" id="IPR013320">
    <property type="entry name" value="ConA-like_dom_sf"/>
</dbReference>
<evidence type="ECO:0000313" key="3">
    <source>
        <dbReference type="Proteomes" id="UP000825483"/>
    </source>
</evidence>
<dbReference type="Pfam" id="PF07675">
    <property type="entry name" value="Cleaved_Adhesin"/>
    <property type="match status" value="2"/>
</dbReference>
<dbReference type="AlphaFoldDB" id="A0A9R1CD12"/>
<evidence type="ECO:0000259" key="1">
    <source>
        <dbReference type="Pfam" id="PF07675"/>
    </source>
</evidence>
<dbReference type="Gene3D" id="2.60.40.10">
    <property type="entry name" value="Immunoglobulins"/>
    <property type="match status" value="2"/>
</dbReference>
<dbReference type="NCBIfam" id="NF038128">
    <property type="entry name" value="choice_anch_J"/>
    <property type="match status" value="3"/>
</dbReference>
<dbReference type="SUPFAM" id="SSF49899">
    <property type="entry name" value="Concanavalin A-like lectins/glucanases"/>
    <property type="match status" value="1"/>
</dbReference>
<reference evidence="2" key="1">
    <citation type="journal article" date="2022" name="Int. J. Syst. Evol. Microbiol.">
        <title>Prevotella lacticifex sp. nov., isolated from the rumen of cows.</title>
        <authorList>
            <person name="Shinkai T."/>
            <person name="Ikeyama N."/>
            <person name="Kumagai M."/>
            <person name="Ohmori H."/>
            <person name="Sakamoto M."/>
            <person name="Ohkuma M."/>
            <person name="Mitsumori M."/>
        </authorList>
    </citation>
    <scope>NUCLEOTIDE SEQUENCE</scope>
    <source>
        <strain evidence="2">R5076</strain>
    </source>
</reference>
<evidence type="ECO:0000313" key="2">
    <source>
        <dbReference type="EMBL" id="GJG60279.1"/>
    </source>
</evidence>
<dbReference type="GO" id="GO:0004553">
    <property type="term" value="F:hydrolase activity, hydrolyzing O-glycosyl compounds"/>
    <property type="evidence" value="ECO:0007669"/>
    <property type="project" value="UniProtKB-ARBA"/>
</dbReference>
<organism evidence="2 3">
    <name type="scientific">Prevotella lacticifex</name>
    <dbReference type="NCBI Taxonomy" id="2854755"/>
    <lineage>
        <taxon>Bacteria</taxon>
        <taxon>Pseudomonadati</taxon>
        <taxon>Bacteroidota</taxon>
        <taxon>Bacteroidia</taxon>
        <taxon>Bacteroidales</taxon>
        <taxon>Prevotellaceae</taxon>
        <taxon>Prevotella</taxon>
    </lineage>
</organism>
<keyword evidence="3" id="KW-1185">Reference proteome</keyword>
<proteinExistence type="predicted"/>
<dbReference type="Proteomes" id="UP000825483">
    <property type="component" value="Unassembled WGS sequence"/>
</dbReference>
<dbReference type="GeneID" id="72467756"/>
<dbReference type="RefSeq" id="WP_223926476.1">
    <property type="nucleotide sequence ID" value="NZ_BPTU01000001.1"/>
</dbReference>
<feature type="domain" description="Cleaved adhesin" evidence="1">
    <location>
        <begin position="9"/>
        <end position="108"/>
    </location>
</feature>
<dbReference type="EMBL" id="BPUB01000003">
    <property type="protein sequence ID" value="GJG60279.1"/>
    <property type="molecule type" value="Genomic_DNA"/>
</dbReference>
<dbReference type="GO" id="GO:0005975">
    <property type="term" value="P:carbohydrate metabolic process"/>
    <property type="evidence" value="ECO:0007669"/>
    <property type="project" value="UniProtKB-ARBA"/>
</dbReference>
<dbReference type="InterPro" id="IPR013783">
    <property type="entry name" value="Ig-like_fold"/>
</dbReference>
<protein>
    <recommendedName>
        <fullName evidence="1">Cleaved adhesin domain-containing protein</fullName>
    </recommendedName>
</protein>